<dbReference type="RefSeq" id="WP_246195292.1">
    <property type="nucleotide sequence ID" value="NZ_QPJC01000002.1"/>
</dbReference>
<dbReference type="PANTHER" id="PTHR43760">
    <property type="entry name" value="ENDORIBONUCLEASE-RELATED"/>
    <property type="match status" value="1"/>
</dbReference>
<dbReference type="PANTHER" id="PTHR43760:SF1">
    <property type="entry name" value="ENDORIBONUCLEASE L-PSP_CHORISMATE MUTASE-LIKE DOMAIN-CONTAINING PROTEIN"/>
    <property type="match status" value="1"/>
</dbReference>
<dbReference type="InterPro" id="IPR006175">
    <property type="entry name" value="YjgF/YER057c/UK114"/>
</dbReference>
<comment type="caution">
    <text evidence="1">The sequence shown here is derived from an EMBL/GenBank/DDBJ whole genome shotgun (WGS) entry which is preliminary data.</text>
</comment>
<sequence length="146" mass="14600">MPEPLPEAPAPQGTYGPALVHAGIAFSAGMTPRVHGELAVRGIVGRDLDVAAAQSAAAIAARNALAAITGAAGGLERIERCLRLSVFVACTDEFRELSAVADGATAAIAEHTDTAALPVRSAIGVRSLPSGAPVEVELTAAVSTPP</sequence>
<name>A0A368VVB5_9ACTN</name>
<dbReference type="Gene3D" id="3.30.1330.40">
    <property type="entry name" value="RutC-like"/>
    <property type="match status" value="1"/>
</dbReference>
<dbReference type="Pfam" id="PF01042">
    <property type="entry name" value="Ribonuc_L-PSP"/>
    <property type="match status" value="1"/>
</dbReference>
<evidence type="ECO:0000313" key="2">
    <source>
        <dbReference type="Proteomes" id="UP000253495"/>
    </source>
</evidence>
<proteinExistence type="predicted"/>
<accession>A0A368VVB5</accession>
<reference evidence="1 2" key="1">
    <citation type="submission" date="2018-07" db="EMBL/GenBank/DDBJ databases">
        <title>Genomic Encyclopedia of Type Strains, Phase III (KMG-III): the genomes of soil and plant-associated and newly described type strains.</title>
        <authorList>
            <person name="Whitman W."/>
        </authorList>
    </citation>
    <scope>NUCLEOTIDE SEQUENCE [LARGE SCALE GENOMIC DNA]</scope>
    <source>
        <strain evidence="1 2">CECT 8575</strain>
    </source>
</reference>
<dbReference type="AlphaFoldDB" id="A0A368VVB5"/>
<organism evidence="1 2">
    <name type="scientific">Halopolyspora algeriensis</name>
    <dbReference type="NCBI Taxonomy" id="1500506"/>
    <lineage>
        <taxon>Bacteria</taxon>
        <taxon>Bacillati</taxon>
        <taxon>Actinomycetota</taxon>
        <taxon>Actinomycetes</taxon>
        <taxon>Actinomycetes incertae sedis</taxon>
        <taxon>Halopolyspora</taxon>
    </lineage>
</organism>
<dbReference type="InterPro" id="IPR013813">
    <property type="entry name" value="Endoribo_LPSP/chorism_mut-like"/>
</dbReference>
<protein>
    <submittedName>
        <fullName evidence="1">Enamine deaminase RidA (YjgF/YER057c/UK114 family)</fullName>
    </submittedName>
</protein>
<dbReference type="CDD" id="cd02199">
    <property type="entry name" value="YjgF_YER057c_UK114_like_1"/>
    <property type="match status" value="1"/>
</dbReference>
<gene>
    <name evidence="1" type="ORF">DFQ14_102136</name>
</gene>
<dbReference type="Proteomes" id="UP000253495">
    <property type="component" value="Unassembled WGS sequence"/>
</dbReference>
<dbReference type="EMBL" id="QPJC01000002">
    <property type="protein sequence ID" value="RCW45835.1"/>
    <property type="molecule type" value="Genomic_DNA"/>
</dbReference>
<keyword evidence="2" id="KW-1185">Reference proteome</keyword>
<dbReference type="InterPro" id="IPR035959">
    <property type="entry name" value="RutC-like_sf"/>
</dbReference>
<evidence type="ECO:0000313" key="1">
    <source>
        <dbReference type="EMBL" id="RCW45835.1"/>
    </source>
</evidence>
<dbReference type="SUPFAM" id="SSF55298">
    <property type="entry name" value="YjgF-like"/>
    <property type="match status" value="1"/>
</dbReference>